<gene>
    <name evidence="1" type="ORF">MEDL_3508</name>
</gene>
<organism evidence="1 2">
    <name type="scientific">Mytilus edulis</name>
    <name type="common">Blue mussel</name>
    <dbReference type="NCBI Taxonomy" id="6550"/>
    <lineage>
        <taxon>Eukaryota</taxon>
        <taxon>Metazoa</taxon>
        <taxon>Spiralia</taxon>
        <taxon>Lophotrochozoa</taxon>
        <taxon>Mollusca</taxon>
        <taxon>Bivalvia</taxon>
        <taxon>Autobranchia</taxon>
        <taxon>Pteriomorphia</taxon>
        <taxon>Mytilida</taxon>
        <taxon>Mytiloidea</taxon>
        <taxon>Mytilidae</taxon>
        <taxon>Mytilinae</taxon>
        <taxon>Mytilus</taxon>
    </lineage>
</organism>
<keyword evidence="2" id="KW-1185">Reference proteome</keyword>
<evidence type="ECO:0000313" key="2">
    <source>
        <dbReference type="Proteomes" id="UP000683360"/>
    </source>
</evidence>
<protein>
    <submittedName>
        <fullName evidence="1">Uncharacterized protein</fullName>
    </submittedName>
</protein>
<reference evidence="1" key="1">
    <citation type="submission" date="2021-03" db="EMBL/GenBank/DDBJ databases">
        <authorList>
            <person name="Bekaert M."/>
        </authorList>
    </citation>
    <scope>NUCLEOTIDE SEQUENCE</scope>
</reference>
<name>A0A8S3Q0D6_MYTED</name>
<sequence>MSYEYESSFCYSKSLELFFTTKRKPQCLKRDYCSIIWWQACSNRGSLSVWRDYCSIIWGQACCNRGRLSVWRDYCSIIWWQACCNRGSLSVWRDYCAFIWWQACFDIGSLVFEETIVKLYGSLVFEETIVLLYGGKLVLTEGSQVFGETIVLLYGGKPVSTEGRLSVWRNYCAIIWWQACVDRGRLSVRDYCAIGMVASLFDRGRLSVWRDYCAIIWCRKLVSDKLCYYSVQAVVKGKPMSERDIVLLYGGVGQVLLYGFVTEDKCLERLLCWWQRPILERLLCYMVASLSGETIVLLYGGKLVVTEEAVWRDYCAIIWRQACCVQREA</sequence>
<dbReference type="EMBL" id="CAJPWZ010000194">
    <property type="protein sequence ID" value="CAG2188068.1"/>
    <property type="molecule type" value="Genomic_DNA"/>
</dbReference>
<dbReference type="Proteomes" id="UP000683360">
    <property type="component" value="Unassembled WGS sequence"/>
</dbReference>
<evidence type="ECO:0000313" key="1">
    <source>
        <dbReference type="EMBL" id="CAG2188068.1"/>
    </source>
</evidence>
<accession>A0A8S3Q0D6</accession>
<comment type="caution">
    <text evidence="1">The sequence shown here is derived from an EMBL/GenBank/DDBJ whole genome shotgun (WGS) entry which is preliminary data.</text>
</comment>
<dbReference type="AlphaFoldDB" id="A0A8S3Q0D6"/>
<proteinExistence type="predicted"/>